<dbReference type="RefSeq" id="WP_234748886.1">
    <property type="nucleotide sequence ID" value="NZ_BAAAWN010000001.1"/>
</dbReference>
<comment type="caution">
    <text evidence="2">The sequence shown here is derived from an EMBL/GenBank/DDBJ whole genome shotgun (WGS) entry which is preliminary data.</text>
</comment>
<sequence>MTLLRDHETQAKPPTRKKRLFFRSFAVIAALAIVWAVAGIFLYVAPPADEPQHADVLFVLGPPDQRISYAEQLMQQGYAPTLAVSSPIDQYGRFEASICGDHRSYRVICFKPYPFTTQGEARALKDVSDQYGWKSANVLTAQFHVTRARVIVGRCYSGDLHMVADRMDLPLFSLTDPTYSWAYQYLYQTAAFVKVAIHPDC</sequence>
<reference evidence="2 3" key="1">
    <citation type="submission" date="2024-09" db="EMBL/GenBank/DDBJ databases">
        <authorList>
            <person name="Sun Q."/>
            <person name="Mori K."/>
        </authorList>
    </citation>
    <scope>NUCLEOTIDE SEQUENCE [LARGE SCALE GENOMIC DNA]</scope>
    <source>
        <strain evidence="2 3">JCM 1334</strain>
    </source>
</reference>
<protein>
    <submittedName>
        <fullName evidence="2">YdcF family protein</fullName>
    </submittedName>
</protein>
<keyword evidence="1" id="KW-1133">Transmembrane helix</keyword>
<evidence type="ECO:0000313" key="2">
    <source>
        <dbReference type="EMBL" id="MFB9818558.1"/>
    </source>
</evidence>
<dbReference type="EMBL" id="JBHMBC010000007">
    <property type="protein sequence ID" value="MFB9818558.1"/>
    <property type="molecule type" value="Genomic_DNA"/>
</dbReference>
<name>A0ABV5XUZ1_ARTRM</name>
<gene>
    <name evidence="2" type="ORF">ACFFP1_03475</name>
</gene>
<evidence type="ECO:0000313" key="3">
    <source>
        <dbReference type="Proteomes" id="UP001589702"/>
    </source>
</evidence>
<evidence type="ECO:0000256" key="1">
    <source>
        <dbReference type="SAM" id="Phobius"/>
    </source>
</evidence>
<organism evidence="2 3">
    <name type="scientific">Arthrobacter ramosus</name>
    <dbReference type="NCBI Taxonomy" id="1672"/>
    <lineage>
        <taxon>Bacteria</taxon>
        <taxon>Bacillati</taxon>
        <taxon>Actinomycetota</taxon>
        <taxon>Actinomycetes</taxon>
        <taxon>Micrococcales</taxon>
        <taxon>Micrococcaceae</taxon>
        <taxon>Arthrobacter</taxon>
    </lineage>
</organism>
<accession>A0ABV5XUZ1</accession>
<keyword evidence="1" id="KW-0812">Transmembrane</keyword>
<dbReference type="Proteomes" id="UP001589702">
    <property type="component" value="Unassembled WGS sequence"/>
</dbReference>
<keyword evidence="3" id="KW-1185">Reference proteome</keyword>
<keyword evidence="1" id="KW-0472">Membrane</keyword>
<feature type="transmembrane region" description="Helical" evidence="1">
    <location>
        <begin position="20"/>
        <end position="44"/>
    </location>
</feature>
<proteinExistence type="predicted"/>